<dbReference type="InterPro" id="IPR027417">
    <property type="entry name" value="P-loop_NTPase"/>
</dbReference>
<dbReference type="Gene3D" id="3.40.50.300">
    <property type="entry name" value="P-loop containing nucleotide triphosphate hydrolases"/>
    <property type="match status" value="1"/>
</dbReference>
<gene>
    <name evidence="1" type="ORF">ACFOUW_11440</name>
</gene>
<accession>A0ABV7YBA3</accession>
<dbReference type="Proteomes" id="UP001595699">
    <property type="component" value="Unassembled WGS sequence"/>
</dbReference>
<dbReference type="SUPFAM" id="SSF52540">
    <property type="entry name" value="P-loop containing nucleoside triphosphate hydrolases"/>
    <property type="match status" value="1"/>
</dbReference>
<name>A0ABV7YBA3_9ACTN</name>
<protein>
    <submittedName>
        <fullName evidence="1">AAA family ATPase</fullName>
    </submittedName>
</protein>
<proteinExistence type="predicted"/>
<keyword evidence="2" id="KW-1185">Reference proteome</keyword>
<evidence type="ECO:0000313" key="1">
    <source>
        <dbReference type="EMBL" id="MFC3761453.1"/>
    </source>
</evidence>
<reference evidence="2" key="1">
    <citation type="journal article" date="2019" name="Int. J. Syst. Evol. Microbiol.">
        <title>The Global Catalogue of Microorganisms (GCM) 10K type strain sequencing project: providing services to taxonomists for standard genome sequencing and annotation.</title>
        <authorList>
            <consortium name="The Broad Institute Genomics Platform"/>
            <consortium name="The Broad Institute Genome Sequencing Center for Infectious Disease"/>
            <person name="Wu L."/>
            <person name="Ma J."/>
        </authorList>
    </citation>
    <scope>NUCLEOTIDE SEQUENCE [LARGE SCALE GENOMIC DNA]</scope>
    <source>
        <strain evidence="2">CGMCC 4.7241</strain>
    </source>
</reference>
<dbReference type="Pfam" id="PF13671">
    <property type="entry name" value="AAA_33"/>
    <property type="match status" value="1"/>
</dbReference>
<sequence>MSELIVVSGPPGAGKSTVARLLAEKYAPSALVVGDAFFGFLRTGYVEPWLAEAATQNETVLRAAATAVNAYVTGGYATIYDGVVGPWMIGAFAQAANVPRLHYVVLLPTVECCVERALARSEDSLRDADAIRQLHREFAAAEFDPRHVLRSDDDPTEQLQLAIQNGSLLYRGP</sequence>
<organism evidence="1 2">
    <name type="scientific">Tenggerimyces flavus</name>
    <dbReference type="NCBI Taxonomy" id="1708749"/>
    <lineage>
        <taxon>Bacteria</taxon>
        <taxon>Bacillati</taxon>
        <taxon>Actinomycetota</taxon>
        <taxon>Actinomycetes</taxon>
        <taxon>Propionibacteriales</taxon>
        <taxon>Nocardioidaceae</taxon>
        <taxon>Tenggerimyces</taxon>
    </lineage>
</organism>
<comment type="caution">
    <text evidence="1">The sequence shown here is derived from an EMBL/GenBank/DDBJ whole genome shotgun (WGS) entry which is preliminary data.</text>
</comment>
<dbReference type="EMBL" id="JBHRZH010000008">
    <property type="protein sequence ID" value="MFC3761453.1"/>
    <property type="molecule type" value="Genomic_DNA"/>
</dbReference>
<evidence type="ECO:0000313" key="2">
    <source>
        <dbReference type="Proteomes" id="UP001595699"/>
    </source>
</evidence>
<dbReference type="RefSeq" id="WP_205118514.1">
    <property type="nucleotide sequence ID" value="NZ_JAFBCM010000001.1"/>
</dbReference>